<comment type="catalytic activity">
    <reaction evidence="9">
        <text>ATP + H2O = ADP + phosphate + H(+)</text>
        <dbReference type="Rhea" id="RHEA:13065"/>
        <dbReference type="ChEBI" id="CHEBI:15377"/>
        <dbReference type="ChEBI" id="CHEBI:15378"/>
        <dbReference type="ChEBI" id="CHEBI:30616"/>
        <dbReference type="ChEBI" id="CHEBI:43474"/>
        <dbReference type="ChEBI" id="CHEBI:456216"/>
        <dbReference type="EC" id="3.6.4.13"/>
    </reaction>
</comment>
<evidence type="ECO:0000256" key="9">
    <source>
        <dbReference type="ARBA" id="ARBA00047984"/>
    </source>
</evidence>
<proteinExistence type="predicted"/>
<dbReference type="AlphaFoldDB" id="A0A4V1J353"/>
<evidence type="ECO:0000256" key="6">
    <source>
        <dbReference type="ARBA" id="ARBA00022840"/>
    </source>
</evidence>
<dbReference type="PANTHER" id="PTHR12131:SF1">
    <property type="entry name" value="ATP-DEPENDENT RNA HELICASE SUPV3L1, MITOCHONDRIAL-RELATED"/>
    <property type="match status" value="1"/>
</dbReference>
<evidence type="ECO:0000256" key="5">
    <source>
        <dbReference type="ARBA" id="ARBA00022806"/>
    </source>
</evidence>
<keyword evidence="4 11" id="KW-0378">Hydrolase</keyword>
<dbReference type="GO" id="GO:0045025">
    <property type="term" value="C:mitochondrial degradosome"/>
    <property type="evidence" value="ECO:0007669"/>
    <property type="project" value="TreeGrafter"/>
</dbReference>
<comment type="subcellular location">
    <subcellularLocation>
        <location evidence="1">Mitochondrion</location>
    </subcellularLocation>
</comment>
<evidence type="ECO:0000259" key="10">
    <source>
        <dbReference type="PROSITE" id="PS51194"/>
    </source>
</evidence>
<accession>A0A4V1J353</accession>
<dbReference type="InterPro" id="IPR050699">
    <property type="entry name" value="RNA-DNA_Helicase"/>
</dbReference>
<dbReference type="OrthoDB" id="6692397at2759"/>
<dbReference type="GO" id="GO:0003724">
    <property type="term" value="F:RNA helicase activity"/>
    <property type="evidence" value="ECO:0007669"/>
    <property type="project" value="UniProtKB-EC"/>
</dbReference>
<dbReference type="InterPro" id="IPR027417">
    <property type="entry name" value="P-loop_NTPase"/>
</dbReference>
<keyword evidence="5" id="KW-0347">Helicase</keyword>
<dbReference type="PROSITE" id="PS51194">
    <property type="entry name" value="HELICASE_CTER"/>
    <property type="match status" value="1"/>
</dbReference>
<evidence type="ECO:0000256" key="3">
    <source>
        <dbReference type="ARBA" id="ARBA00022741"/>
    </source>
</evidence>
<dbReference type="FunFam" id="3.40.50.300:FF:000957">
    <property type="entry name" value="ATP-dependent RNA helicase SUV3L, mitochondrial"/>
    <property type="match status" value="1"/>
</dbReference>
<evidence type="ECO:0000313" key="11">
    <source>
        <dbReference type="EMBL" id="RKP30859.1"/>
    </source>
</evidence>
<dbReference type="Gene3D" id="3.40.50.300">
    <property type="entry name" value="P-loop containing nucleotide triphosphate hydrolases"/>
    <property type="match status" value="2"/>
</dbReference>
<evidence type="ECO:0000256" key="1">
    <source>
        <dbReference type="ARBA" id="ARBA00004173"/>
    </source>
</evidence>
<dbReference type="SUPFAM" id="SSF52540">
    <property type="entry name" value="P-loop containing nucleoside triphosphate hydrolases"/>
    <property type="match status" value="1"/>
</dbReference>
<name>A0A4V1J353_9ASCO</name>
<sequence>MTERCGGVQIRTVLRHYAKSAVSRLDSARKIDFSLPLVQQALATVRQQAALRQWAYPYDTLKIVPRARAMALFDDFEQFLRTYSGLQEQTEPVRVVDYVKPRVSQLAEIIRTAAADKYPKEFMQIRGINTKEELLVEVLSYLFLQYYRGAVSCTMTNTFRAANTWDLGRPHVWFPEARQMRRKIVMHVGPTNSGKTHHSLQEFARAKSGYYAGPLRMLAREVYERFSAQGVSCNLVTGEEIIPSIDENGVLAELLAGTIEMIPLRKKMDVCVIDEIQMIADEQRGCAWTTALLGVQANEIHVCGEERAVAIVKKIAAATGDSFEVKRYLRLGSLRVMDQPLRLLADLQSGDCVVFFSKRKIVGMKCKIEQATLLKVGVIYGALPPEVRAAESARFNSGHYDVLVASDAIGMGINLKIKRVVFGQTTKYNGAENVPLSLSSIKQIGGRAGRYSHADGKLYGYVTAFKASDLDHVREVMQEDISAIEKAAVWPPDDFWIHYVCGFESRRDRLLSAVFSRFATEYRRQSSPDYFLIDLAPRMPIADFLRATRLDLRLTIDDQLRLSQLPVNLLRMDDAAFADLYKVVMPIVEKSSKTIFDLGFLDLALLAAEPSLPGAMGTILQRLEGLERAHKLTLVFMWLAQRWATYFCDKGSAADVKLLLEKRITEELRALRQKHVRGARNAAPGHFSGRNNTSPNVDAHFIEDFAAKIKSGTDFAAN</sequence>
<dbReference type="Pfam" id="PF00271">
    <property type="entry name" value="Helicase_C"/>
    <property type="match status" value="1"/>
</dbReference>
<dbReference type="Proteomes" id="UP000268321">
    <property type="component" value="Unassembled WGS sequence"/>
</dbReference>
<dbReference type="EC" id="3.6.4.13" evidence="2"/>
<dbReference type="Pfam" id="PF12513">
    <property type="entry name" value="SUV3_C"/>
    <property type="match status" value="1"/>
</dbReference>
<keyword evidence="12" id="KW-1185">Reference proteome</keyword>
<feature type="domain" description="Helicase C-terminal" evidence="10">
    <location>
        <begin position="339"/>
        <end position="495"/>
    </location>
</feature>
<protein>
    <recommendedName>
        <fullName evidence="2">RNA helicase</fullName>
        <ecNumber evidence="2">3.6.4.13</ecNumber>
    </recommendedName>
</protein>
<dbReference type="InterPro" id="IPR001650">
    <property type="entry name" value="Helicase_C-like"/>
</dbReference>
<gene>
    <name evidence="11" type="ORF">METBISCDRAFT_15457</name>
</gene>
<reference evidence="12" key="1">
    <citation type="journal article" date="2018" name="Nat. Microbiol.">
        <title>Leveraging single-cell genomics to expand the fungal tree of life.</title>
        <authorList>
            <person name="Ahrendt S.R."/>
            <person name="Quandt C.A."/>
            <person name="Ciobanu D."/>
            <person name="Clum A."/>
            <person name="Salamov A."/>
            <person name="Andreopoulos B."/>
            <person name="Cheng J.F."/>
            <person name="Woyke T."/>
            <person name="Pelin A."/>
            <person name="Henrissat B."/>
            <person name="Reynolds N.K."/>
            <person name="Benny G.L."/>
            <person name="Smith M.E."/>
            <person name="James T.Y."/>
            <person name="Grigoriev I.V."/>
        </authorList>
    </citation>
    <scope>NUCLEOTIDE SEQUENCE [LARGE SCALE GENOMIC DNA]</scope>
    <source>
        <strain evidence="12">Baker2002</strain>
    </source>
</reference>
<dbReference type="Pfam" id="PF22527">
    <property type="entry name" value="DEXQc_Suv3"/>
    <property type="match status" value="1"/>
</dbReference>
<dbReference type="EMBL" id="ML004451">
    <property type="protein sequence ID" value="RKP30859.1"/>
    <property type="molecule type" value="Genomic_DNA"/>
</dbReference>
<keyword evidence="6" id="KW-0067">ATP-binding</keyword>
<dbReference type="SMART" id="SM00490">
    <property type="entry name" value="HELICc"/>
    <property type="match status" value="1"/>
</dbReference>
<evidence type="ECO:0000256" key="4">
    <source>
        <dbReference type="ARBA" id="ARBA00022801"/>
    </source>
</evidence>
<evidence type="ECO:0000313" key="12">
    <source>
        <dbReference type="Proteomes" id="UP000268321"/>
    </source>
</evidence>
<dbReference type="GO" id="GO:0000965">
    <property type="term" value="P:mitochondrial RNA 3'-end processing"/>
    <property type="evidence" value="ECO:0007669"/>
    <property type="project" value="TreeGrafter"/>
</dbReference>
<keyword evidence="7" id="KW-0809">Transit peptide</keyword>
<dbReference type="InterPro" id="IPR055206">
    <property type="entry name" value="DEXQc_SUV3"/>
</dbReference>
<dbReference type="InterPro" id="IPR044774">
    <property type="entry name" value="Suv3_DEXQc"/>
</dbReference>
<dbReference type="GO" id="GO:0005524">
    <property type="term" value="F:ATP binding"/>
    <property type="evidence" value="ECO:0007669"/>
    <property type="project" value="UniProtKB-KW"/>
</dbReference>
<keyword evidence="8" id="KW-0496">Mitochondrion</keyword>
<evidence type="ECO:0000256" key="7">
    <source>
        <dbReference type="ARBA" id="ARBA00022946"/>
    </source>
</evidence>
<dbReference type="CDD" id="cd18805">
    <property type="entry name" value="SF2_C_suv3"/>
    <property type="match status" value="1"/>
</dbReference>
<keyword evidence="3" id="KW-0547">Nucleotide-binding</keyword>
<dbReference type="FunFam" id="3.40.50.300:FF:000269">
    <property type="entry name" value="ATP-dependent RNA helicase SUPV3L1, mitochondrial"/>
    <property type="match status" value="1"/>
</dbReference>
<dbReference type="InterPro" id="IPR022192">
    <property type="entry name" value="SUV3_C"/>
</dbReference>
<dbReference type="GO" id="GO:0016787">
    <property type="term" value="F:hydrolase activity"/>
    <property type="evidence" value="ECO:0007669"/>
    <property type="project" value="UniProtKB-KW"/>
</dbReference>
<evidence type="ECO:0000256" key="2">
    <source>
        <dbReference type="ARBA" id="ARBA00012552"/>
    </source>
</evidence>
<organism evidence="11 12">
    <name type="scientific">Metschnikowia bicuspidata</name>
    <dbReference type="NCBI Taxonomy" id="27322"/>
    <lineage>
        <taxon>Eukaryota</taxon>
        <taxon>Fungi</taxon>
        <taxon>Dikarya</taxon>
        <taxon>Ascomycota</taxon>
        <taxon>Saccharomycotina</taxon>
        <taxon>Pichiomycetes</taxon>
        <taxon>Metschnikowiaceae</taxon>
        <taxon>Metschnikowia</taxon>
    </lineage>
</organism>
<evidence type="ECO:0000256" key="8">
    <source>
        <dbReference type="ARBA" id="ARBA00023128"/>
    </source>
</evidence>
<dbReference type="Gene3D" id="1.20.58.1080">
    <property type="match status" value="1"/>
</dbReference>
<dbReference type="PANTHER" id="PTHR12131">
    <property type="entry name" value="ATP-DEPENDENT RNA AND DNA HELICASE"/>
    <property type="match status" value="1"/>
</dbReference>
<dbReference type="Gene3D" id="1.20.272.40">
    <property type="match status" value="1"/>
</dbReference>
<dbReference type="CDD" id="cd17913">
    <property type="entry name" value="DEXQc_Suv3"/>
    <property type="match status" value="1"/>
</dbReference>